<feature type="transmembrane region" description="Helical" evidence="8">
    <location>
        <begin position="209"/>
        <end position="230"/>
    </location>
</feature>
<dbReference type="RefSeq" id="WP_184156419.1">
    <property type="nucleotide sequence ID" value="NZ_JACHKA010000001.1"/>
</dbReference>
<evidence type="ECO:0000256" key="4">
    <source>
        <dbReference type="ARBA" id="ARBA00022679"/>
    </source>
</evidence>
<dbReference type="InterPro" id="IPR050297">
    <property type="entry name" value="LipidA_mod_glycosyltrf_83"/>
</dbReference>
<keyword evidence="5 8" id="KW-0812">Transmembrane</keyword>
<evidence type="ECO:0000256" key="8">
    <source>
        <dbReference type="SAM" id="Phobius"/>
    </source>
</evidence>
<feature type="transmembrane region" description="Helical" evidence="8">
    <location>
        <begin position="295"/>
        <end position="313"/>
    </location>
</feature>
<evidence type="ECO:0000313" key="10">
    <source>
        <dbReference type="EMBL" id="MBB5987782.1"/>
    </source>
</evidence>
<evidence type="ECO:0000256" key="3">
    <source>
        <dbReference type="ARBA" id="ARBA00022676"/>
    </source>
</evidence>
<feature type="transmembrane region" description="Helical" evidence="8">
    <location>
        <begin position="91"/>
        <end position="113"/>
    </location>
</feature>
<name>A0ABR6NKH2_9SPHN</name>
<feature type="domain" description="Glycosyltransferase RgtA/B/C/D-like" evidence="9">
    <location>
        <begin position="89"/>
        <end position="229"/>
    </location>
</feature>
<accession>A0ABR6NKH2</accession>
<keyword evidence="6 8" id="KW-1133">Transmembrane helix</keyword>
<gene>
    <name evidence="10" type="ORF">HNP60_003756</name>
</gene>
<dbReference type="PANTHER" id="PTHR33908">
    <property type="entry name" value="MANNOSYLTRANSFERASE YKCB-RELATED"/>
    <property type="match status" value="1"/>
</dbReference>
<comment type="subcellular location">
    <subcellularLocation>
        <location evidence="1">Cell membrane</location>
        <topology evidence="1">Multi-pass membrane protein</topology>
    </subcellularLocation>
</comment>
<dbReference type="Proteomes" id="UP001138540">
    <property type="component" value="Unassembled WGS sequence"/>
</dbReference>
<protein>
    <recommendedName>
        <fullName evidence="9">Glycosyltransferase RgtA/B/C/D-like domain-containing protein</fullName>
    </recommendedName>
</protein>
<keyword evidence="3" id="KW-0328">Glycosyltransferase</keyword>
<evidence type="ECO:0000256" key="7">
    <source>
        <dbReference type="ARBA" id="ARBA00023136"/>
    </source>
</evidence>
<dbReference type="Pfam" id="PF13231">
    <property type="entry name" value="PMT_2"/>
    <property type="match status" value="1"/>
</dbReference>
<keyword evidence="4" id="KW-0808">Transferase</keyword>
<evidence type="ECO:0000259" key="9">
    <source>
        <dbReference type="Pfam" id="PF13231"/>
    </source>
</evidence>
<feature type="transmembrane region" description="Helical" evidence="8">
    <location>
        <begin position="17"/>
        <end position="37"/>
    </location>
</feature>
<keyword evidence="7 8" id="KW-0472">Membrane</keyword>
<feature type="transmembrane region" description="Helical" evidence="8">
    <location>
        <begin position="343"/>
        <end position="362"/>
    </location>
</feature>
<dbReference type="InterPro" id="IPR038731">
    <property type="entry name" value="RgtA/B/C-like"/>
</dbReference>
<evidence type="ECO:0000313" key="11">
    <source>
        <dbReference type="Proteomes" id="UP001138540"/>
    </source>
</evidence>
<keyword evidence="2" id="KW-1003">Cell membrane</keyword>
<feature type="transmembrane region" description="Helical" evidence="8">
    <location>
        <begin position="173"/>
        <end position="197"/>
    </location>
</feature>
<reference evidence="10 11" key="1">
    <citation type="submission" date="2020-08" db="EMBL/GenBank/DDBJ databases">
        <title>Exploring microbial biodiversity for novel pathways involved in the catabolism of aromatic compounds derived from lignin.</title>
        <authorList>
            <person name="Elkins J."/>
        </authorList>
    </citation>
    <scope>NUCLEOTIDE SEQUENCE [LARGE SCALE GENOMIC DNA]</scope>
    <source>
        <strain evidence="10 11">B1D3A</strain>
    </source>
</reference>
<comment type="caution">
    <text evidence="10">The sequence shown here is derived from an EMBL/GenBank/DDBJ whole genome shotgun (WGS) entry which is preliminary data.</text>
</comment>
<feature type="transmembrane region" description="Helical" evidence="8">
    <location>
        <begin position="58"/>
        <end position="79"/>
    </location>
</feature>
<feature type="transmembrane region" description="Helical" evidence="8">
    <location>
        <begin position="269"/>
        <end position="288"/>
    </location>
</feature>
<evidence type="ECO:0000256" key="6">
    <source>
        <dbReference type="ARBA" id="ARBA00022989"/>
    </source>
</evidence>
<feature type="transmembrane region" description="Helical" evidence="8">
    <location>
        <begin position="120"/>
        <end position="139"/>
    </location>
</feature>
<evidence type="ECO:0000256" key="2">
    <source>
        <dbReference type="ARBA" id="ARBA00022475"/>
    </source>
</evidence>
<dbReference type="PANTHER" id="PTHR33908:SF11">
    <property type="entry name" value="MEMBRANE PROTEIN"/>
    <property type="match status" value="1"/>
</dbReference>
<sequence>MAGLRLNAGEKGSARPAWINTQALSIAALAVILLVQLEMVFGRAINWDEFYHYSRVEMLARGTLTLPLQTLYTRFFAWVVHVPGSVVEHILLIRVFMYLSEIAILAAIVGIAGRFADRTVALLCALGYLSAGFVLQHGFSFRFDAPTAALLMLALWVLLRSRLDAKAILATGLLLGLAFMMTIKAVLYAPAFAGILWLRWTELGRSPAYALRVACTGFLAAIVFALVYWLHARGLGEYADEHAKAVIASSSGKMFSLGIPPYWRFAVKGAILAPVLTLFILAFPIALMTSDFRPAERLALLGLFLPLTTLAFYHNSAPYYYTFMLPPVVVACAASAKMLAARYGAGLLALLMLVCALTVRALEPPSPIDKQRQLIEAAEAMFPEPVAYFDFSGMLGRFPKANIFMTPWGGEQYRMGMSPSMEAIMARETVPLVMANDPMFDAVFEGQGPAPEFLPQDVAAMRSTYIHLWGPYWVAGRQVPGDSAVQPVEILVPGPYTVRDGAVRLDGVTYQPGAIINLARGRHEIGAGGARDASLVWGRDLRVPDSPPPPEPYVTSF</sequence>
<dbReference type="EMBL" id="JACHKA010000001">
    <property type="protein sequence ID" value="MBB5987782.1"/>
    <property type="molecule type" value="Genomic_DNA"/>
</dbReference>
<proteinExistence type="predicted"/>
<evidence type="ECO:0000256" key="1">
    <source>
        <dbReference type="ARBA" id="ARBA00004651"/>
    </source>
</evidence>
<organism evidence="10 11">
    <name type="scientific">Sphingobium lignivorans</name>
    <dbReference type="NCBI Taxonomy" id="2735886"/>
    <lineage>
        <taxon>Bacteria</taxon>
        <taxon>Pseudomonadati</taxon>
        <taxon>Pseudomonadota</taxon>
        <taxon>Alphaproteobacteria</taxon>
        <taxon>Sphingomonadales</taxon>
        <taxon>Sphingomonadaceae</taxon>
        <taxon>Sphingobium</taxon>
    </lineage>
</organism>
<keyword evidence="11" id="KW-1185">Reference proteome</keyword>
<evidence type="ECO:0000256" key="5">
    <source>
        <dbReference type="ARBA" id="ARBA00022692"/>
    </source>
</evidence>